<dbReference type="Gene3D" id="1.20.120.520">
    <property type="entry name" value="nmb1532 protein domain like"/>
    <property type="match status" value="1"/>
</dbReference>
<feature type="domain" description="Hemerythrin-like" evidence="1">
    <location>
        <begin position="27"/>
        <end position="122"/>
    </location>
</feature>
<dbReference type="Proteomes" id="UP000008720">
    <property type="component" value="Chromosome"/>
</dbReference>
<dbReference type="OrthoDB" id="9793254at2"/>
<organism evidence="2 3">
    <name type="scientific">Marivirga tractuosa (strain ATCC 23168 / DSM 4126 / NBRC 15989 / NCIMB 1408 / VKM B-1430 / H-43)</name>
    <name type="common">Microscilla tractuosa</name>
    <name type="synonym">Flexibacter tractuosus</name>
    <dbReference type="NCBI Taxonomy" id="643867"/>
    <lineage>
        <taxon>Bacteria</taxon>
        <taxon>Pseudomonadati</taxon>
        <taxon>Bacteroidota</taxon>
        <taxon>Cytophagia</taxon>
        <taxon>Cytophagales</taxon>
        <taxon>Marivirgaceae</taxon>
        <taxon>Marivirga</taxon>
    </lineage>
</organism>
<dbReference type="KEGG" id="mtt:Ftrac_2728"/>
<evidence type="ECO:0000313" key="3">
    <source>
        <dbReference type="Proteomes" id="UP000008720"/>
    </source>
</evidence>
<dbReference type="eggNOG" id="COG5592">
    <property type="taxonomic scope" value="Bacteria"/>
</dbReference>
<dbReference type="EMBL" id="CP002349">
    <property type="protein sequence ID" value="ADR22706.1"/>
    <property type="molecule type" value="Genomic_DNA"/>
</dbReference>
<evidence type="ECO:0000259" key="1">
    <source>
        <dbReference type="Pfam" id="PF01814"/>
    </source>
</evidence>
<dbReference type="HOGENOM" id="CLU_129685_2_0_10"/>
<reference evidence="2 3" key="1">
    <citation type="journal article" date="2011" name="Stand. Genomic Sci.">
        <title>Complete genome sequence of Marivirga tractuosa type strain (H-43).</title>
        <authorList>
            <person name="Pagani I."/>
            <person name="Chertkov O."/>
            <person name="Lapidus A."/>
            <person name="Lucas S."/>
            <person name="Del Rio T.G."/>
            <person name="Tice H."/>
            <person name="Copeland A."/>
            <person name="Cheng J.F."/>
            <person name="Nolan M."/>
            <person name="Saunders E."/>
            <person name="Pitluck S."/>
            <person name="Held B."/>
            <person name="Goodwin L."/>
            <person name="Liolios K."/>
            <person name="Ovchinikova G."/>
            <person name="Ivanova N."/>
            <person name="Mavromatis K."/>
            <person name="Pati A."/>
            <person name="Chen A."/>
            <person name="Palaniappan K."/>
            <person name="Land M."/>
            <person name="Hauser L."/>
            <person name="Jeffries C.D."/>
            <person name="Detter J.C."/>
            <person name="Han C."/>
            <person name="Tapia R."/>
            <person name="Ngatchou-Djao O.D."/>
            <person name="Rohde M."/>
            <person name="Goker M."/>
            <person name="Spring S."/>
            <person name="Sikorski J."/>
            <person name="Woyke T."/>
            <person name="Bristow J."/>
            <person name="Eisen J.A."/>
            <person name="Markowitz V."/>
            <person name="Hugenholtz P."/>
            <person name="Klenk H.P."/>
            <person name="Kyrpides N.C."/>
        </authorList>
    </citation>
    <scope>NUCLEOTIDE SEQUENCE [LARGE SCALE GENOMIC DNA]</scope>
    <source>
        <strain evidence="3">ATCC 23168 / DSM 4126 / NBRC 15989 / NCIMB 1408 / VKM B-1430 / H-43</strain>
    </source>
</reference>
<dbReference type="InterPro" id="IPR012312">
    <property type="entry name" value="Hemerythrin-like"/>
</dbReference>
<evidence type="ECO:0000313" key="2">
    <source>
        <dbReference type="EMBL" id="ADR22706.1"/>
    </source>
</evidence>
<sequence length="154" mass="18724">MEKRKPLKRKEEMKPVSRDHHHSLLLCWKIRTAFKNKISVERVKKYADWFYQEHVLPHFELEEKYIFPVLGNEDELVKQALAEHRRLKRLFENEEDPLKSLSLIEEELEKHIRFEERVLFEKVQEIATEGELKAIELHHASGEFKENTEDVFWM</sequence>
<keyword evidence="3" id="KW-1185">Reference proteome</keyword>
<dbReference type="AlphaFoldDB" id="E4TR25"/>
<accession>E4TR25</accession>
<dbReference type="Pfam" id="PF01814">
    <property type="entry name" value="Hemerythrin"/>
    <property type="match status" value="1"/>
</dbReference>
<name>E4TR25_MARTH</name>
<proteinExistence type="predicted"/>
<dbReference type="RefSeq" id="WP_013454849.1">
    <property type="nucleotide sequence ID" value="NC_014759.1"/>
</dbReference>
<protein>
    <recommendedName>
        <fullName evidence="1">Hemerythrin-like domain-containing protein</fullName>
    </recommendedName>
</protein>
<dbReference type="STRING" id="643867.Ftrac_2728"/>
<gene>
    <name evidence="2" type="ordered locus">Ftrac_2728</name>
</gene>